<protein>
    <submittedName>
        <fullName evidence="3">Dienelactone hydrolase</fullName>
    </submittedName>
</protein>
<dbReference type="RefSeq" id="WP_083495664.1">
    <property type="nucleotide sequence ID" value="NZ_JAGGJQ010000005.1"/>
</dbReference>
<evidence type="ECO:0000313" key="5">
    <source>
        <dbReference type="Proteomes" id="UP001138672"/>
    </source>
</evidence>
<evidence type="ECO:0000256" key="1">
    <source>
        <dbReference type="ARBA" id="ARBA00022801"/>
    </source>
</evidence>
<dbReference type="EMBL" id="JAGGJQ010000005">
    <property type="protein sequence ID" value="MBP1840081.1"/>
    <property type="molecule type" value="Genomic_DNA"/>
</dbReference>
<dbReference type="InterPro" id="IPR002471">
    <property type="entry name" value="Pept_S9_AS"/>
</dbReference>
<organism evidence="3 5">
    <name type="scientific">Formosa algae</name>
    <dbReference type="NCBI Taxonomy" id="225843"/>
    <lineage>
        <taxon>Bacteria</taxon>
        <taxon>Pseudomonadati</taxon>
        <taxon>Bacteroidota</taxon>
        <taxon>Flavobacteriia</taxon>
        <taxon>Flavobacteriales</taxon>
        <taxon>Flavobacteriaceae</taxon>
        <taxon>Formosa</taxon>
    </lineage>
</organism>
<gene>
    <name evidence="3" type="ORF">J2Z56_002008</name>
    <name evidence="4" type="ORF">J2Z57_002132</name>
</gene>
<keyword evidence="6" id="KW-1185">Reference proteome</keyword>
<dbReference type="Pfam" id="PF05448">
    <property type="entry name" value="AXE1"/>
    <property type="match status" value="1"/>
</dbReference>
<accession>A0A9X0YN80</accession>
<dbReference type="SUPFAM" id="SSF53474">
    <property type="entry name" value="alpha/beta-Hydrolases"/>
    <property type="match status" value="1"/>
</dbReference>
<proteinExistence type="predicted"/>
<dbReference type="InterPro" id="IPR050261">
    <property type="entry name" value="FrsA_esterase"/>
</dbReference>
<dbReference type="OrthoDB" id="742808at2"/>
<evidence type="ECO:0000259" key="2">
    <source>
        <dbReference type="Pfam" id="PF05448"/>
    </source>
</evidence>
<name>A0A9X0YN80_9FLAO</name>
<evidence type="ECO:0000313" key="6">
    <source>
        <dbReference type="Proteomes" id="UP001231587"/>
    </source>
</evidence>
<dbReference type="InterPro" id="IPR008391">
    <property type="entry name" value="AXE1_dom"/>
</dbReference>
<feature type="domain" description="Acetyl xylan esterase" evidence="2">
    <location>
        <begin position="68"/>
        <end position="216"/>
    </location>
</feature>
<keyword evidence="1 3" id="KW-0378">Hydrolase</keyword>
<comment type="caution">
    <text evidence="3">The sequence shown here is derived from an EMBL/GenBank/DDBJ whole genome shotgun (WGS) entry which is preliminary data.</text>
</comment>
<dbReference type="Gene3D" id="3.40.50.1820">
    <property type="entry name" value="alpha/beta hydrolase"/>
    <property type="match status" value="1"/>
</dbReference>
<dbReference type="GO" id="GO:0004252">
    <property type="term" value="F:serine-type endopeptidase activity"/>
    <property type="evidence" value="ECO:0007669"/>
    <property type="project" value="InterPro"/>
</dbReference>
<dbReference type="PANTHER" id="PTHR22946">
    <property type="entry name" value="DIENELACTONE HYDROLASE DOMAIN-CONTAINING PROTEIN-RELATED"/>
    <property type="match status" value="1"/>
</dbReference>
<dbReference type="InterPro" id="IPR029058">
    <property type="entry name" value="AB_hydrolase_fold"/>
</dbReference>
<evidence type="ECO:0000313" key="3">
    <source>
        <dbReference type="EMBL" id="MBP1840081.1"/>
    </source>
</evidence>
<evidence type="ECO:0000313" key="4">
    <source>
        <dbReference type="EMBL" id="MDQ0335681.1"/>
    </source>
</evidence>
<dbReference type="PROSITE" id="PS00708">
    <property type="entry name" value="PRO_ENDOPEP_SER"/>
    <property type="match status" value="1"/>
</dbReference>
<dbReference type="GO" id="GO:0006508">
    <property type="term" value="P:proteolysis"/>
    <property type="evidence" value="ECO:0007669"/>
    <property type="project" value="InterPro"/>
</dbReference>
<sequence length="417" mass="46929">MNVLIYKTLNLKSILGMILFLFSTVSLGQNHEAPLTKLLDAQVFKVPKLYWKPELDQGEIKALFYETLDFKGKPTRAFAYLGVPKSDKPLPAMVLVHGGGGRAFYEWVKIWNDKGYVAIAMSLEGHVSDEKGEGKFQHEYSGPQRVGRFDDIEAPLKEQWMYHAVSDIIVAHSLLADMPEVDASRIGITGISWGGILSSLVSGVDTRLQCAIPVYGAGFLYESKGYFGDEGDNSTDVIEKKKFWDPARQFSKGNVPTLWVNGDSDAHFSLNITSHSFDVTKDHAFMSIHPSMKHGHPSGWKPDEVPEIYAFADYILKGKTPGLGRITQQPSGRKSVVRYESEVPVLKATLYYQNEPLTYTKLESERHPHPEPWFSKSLKLNDQDKSVKVKVPKDCKGYYVNLEDQRGFLISTQFIEL</sequence>
<dbReference type="AlphaFoldDB" id="A0A9X0YN80"/>
<dbReference type="EMBL" id="JAUSUU010000006">
    <property type="protein sequence ID" value="MDQ0335681.1"/>
    <property type="molecule type" value="Genomic_DNA"/>
</dbReference>
<reference evidence="3" key="1">
    <citation type="submission" date="2021-03" db="EMBL/GenBank/DDBJ databases">
        <title>Genomic Encyclopedia of Type Strains, Phase IV (KMG-IV): sequencing the most valuable type-strain genomes for metagenomic binning, comparative biology and taxonomic classification.</title>
        <authorList>
            <person name="Goeker M."/>
        </authorList>
    </citation>
    <scope>NUCLEOTIDE SEQUENCE</scope>
    <source>
        <strain evidence="3">DSM 15523</strain>
        <strain evidence="4 6">DSM 16476</strain>
    </source>
</reference>
<dbReference type="Proteomes" id="UP001231587">
    <property type="component" value="Unassembled WGS sequence"/>
</dbReference>
<dbReference type="Proteomes" id="UP001138672">
    <property type="component" value="Unassembled WGS sequence"/>
</dbReference>